<dbReference type="Proteomes" id="UP000002489">
    <property type="component" value="Unassembled WGS sequence"/>
</dbReference>
<name>A0A0D2XJC7_FUSOF</name>
<evidence type="ECO:0000313" key="2">
    <source>
        <dbReference type="Proteomes" id="UP000002489"/>
    </source>
</evidence>
<reference evidence="2" key="1">
    <citation type="journal article" date="2012" name="Mol. Plant Microbe Interact.">
        <title>A highly conserved effector in Fusarium oxysporum is required for full virulence on Arabidopsis.</title>
        <authorList>
            <person name="Thatcher L.F."/>
            <person name="Gardiner D.M."/>
            <person name="Kazan K."/>
            <person name="Manners J."/>
        </authorList>
    </citation>
    <scope>NUCLEOTIDE SEQUENCE [LARGE SCALE GENOMIC DNA]</scope>
    <source>
        <strain evidence="2">Fo5176</strain>
    </source>
</reference>
<organism evidence="1 2">
    <name type="scientific">Fusarium oxysporum (strain Fo5176)</name>
    <name type="common">Fusarium vascular wilt</name>
    <dbReference type="NCBI Taxonomy" id="660025"/>
    <lineage>
        <taxon>Eukaryota</taxon>
        <taxon>Fungi</taxon>
        <taxon>Dikarya</taxon>
        <taxon>Ascomycota</taxon>
        <taxon>Pezizomycotina</taxon>
        <taxon>Sordariomycetes</taxon>
        <taxon>Hypocreomycetidae</taxon>
        <taxon>Hypocreales</taxon>
        <taxon>Nectriaceae</taxon>
        <taxon>Fusarium</taxon>
        <taxon>Fusarium oxysporum species complex</taxon>
    </lineage>
</organism>
<proteinExistence type="predicted"/>
<accession>A0A0D2XJC7</accession>
<dbReference type="EnsemblFungi" id="FOXG_04037T0">
    <property type="protein sequence ID" value="FOXG_04037P0"/>
    <property type="gene ID" value="FOXG_04037"/>
</dbReference>
<dbReference type="AlphaFoldDB" id="A0A0D2XJC7"/>
<sequence length="49" mass="5913">RRVVDLEYRLKATQEEGYQSFRPFKPSENQLTETGRYEQLPPQEIIEEL</sequence>
<evidence type="ECO:0000313" key="1">
    <source>
        <dbReference type="EnsemblFungi" id="FOXG_04037P0"/>
    </source>
</evidence>
<protein>
    <submittedName>
        <fullName evidence="1">Uncharacterized protein</fullName>
    </submittedName>
</protein>
<reference evidence="1" key="2">
    <citation type="submission" date="2025-08" db="UniProtKB">
        <authorList>
            <consortium name="EnsemblFungi"/>
        </authorList>
    </citation>
    <scope>IDENTIFICATION</scope>
    <source>
        <strain evidence="1">4287 / CBS 123668 / FGSC 9935 / NRRL 34936</strain>
    </source>
</reference>